<comment type="similarity">
    <text evidence="2 6">Belongs to the Mediator complex subunit 20 family.</text>
</comment>
<dbReference type="Gene3D" id="3.30.310.180">
    <property type="match status" value="1"/>
</dbReference>
<dbReference type="AlphaFoldDB" id="A0AAN9BAW6"/>
<dbReference type="GO" id="GO:0016592">
    <property type="term" value="C:mediator complex"/>
    <property type="evidence" value="ECO:0007669"/>
    <property type="project" value="InterPro"/>
</dbReference>
<evidence type="ECO:0000256" key="5">
    <source>
        <dbReference type="ARBA" id="ARBA00031954"/>
    </source>
</evidence>
<accession>A0AAN9BAW6</accession>
<reference evidence="7 8" key="1">
    <citation type="submission" date="2024-02" db="EMBL/GenBank/DDBJ databases">
        <title>Chromosome-scale genome assembly of the rough periwinkle Littorina saxatilis.</title>
        <authorList>
            <person name="De Jode A."/>
            <person name="Faria R."/>
            <person name="Formenti G."/>
            <person name="Sims Y."/>
            <person name="Smith T.P."/>
            <person name="Tracey A."/>
            <person name="Wood J.M.D."/>
            <person name="Zagrodzka Z.B."/>
            <person name="Johannesson K."/>
            <person name="Butlin R.K."/>
            <person name="Leder E.H."/>
        </authorList>
    </citation>
    <scope>NUCLEOTIDE SEQUENCE [LARGE SCALE GENOMIC DNA]</scope>
    <source>
        <strain evidence="7">Snail1</strain>
        <tissue evidence="7">Muscle</tissue>
    </source>
</reference>
<dbReference type="PANTHER" id="PTHR12465">
    <property type="entry name" value="UBIQUITIN SPECIFIC PROTEASE HOMOLOG 49"/>
    <property type="match status" value="1"/>
</dbReference>
<dbReference type="EMBL" id="JBAMIC010000010">
    <property type="protein sequence ID" value="KAK7102626.1"/>
    <property type="molecule type" value="Genomic_DNA"/>
</dbReference>
<evidence type="ECO:0000256" key="1">
    <source>
        <dbReference type="ARBA" id="ARBA00004123"/>
    </source>
</evidence>
<comment type="caution">
    <text evidence="7">The sequence shown here is derived from an EMBL/GenBank/DDBJ whole genome shotgun (WGS) entry which is preliminary data.</text>
</comment>
<evidence type="ECO:0000256" key="3">
    <source>
        <dbReference type="ARBA" id="ARBA00019690"/>
    </source>
</evidence>
<evidence type="ECO:0000256" key="2">
    <source>
        <dbReference type="ARBA" id="ARBA00010743"/>
    </source>
</evidence>
<sequence length="209" mass="23187">MGVTCVYSYPVPDGKSGQAVVEILQRQIELLGALRSGHFCVDCDTFQSILQTSINVQPKTVYILHNSEQPASCFAITDTSLCLTADTLFDGLMHQLKNYYQQRKNAKMEAKGQRYELGDFILKVGSASLAGSFKGIIVEVEYCPCMVAVDCWGLMKELLQSVVGSVADQPPPILKNRQDELYSPSITVSQYLDIFNNFRKLSATNQIGR</sequence>
<name>A0AAN9BAW6_9CAEN</name>
<dbReference type="InterPro" id="IPR013921">
    <property type="entry name" value="Mediator_Med20"/>
</dbReference>
<dbReference type="GO" id="GO:0006357">
    <property type="term" value="P:regulation of transcription by RNA polymerase II"/>
    <property type="evidence" value="ECO:0007669"/>
    <property type="project" value="InterPro"/>
</dbReference>
<keyword evidence="6" id="KW-0010">Activator</keyword>
<organism evidence="7 8">
    <name type="scientific">Littorina saxatilis</name>
    <dbReference type="NCBI Taxonomy" id="31220"/>
    <lineage>
        <taxon>Eukaryota</taxon>
        <taxon>Metazoa</taxon>
        <taxon>Spiralia</taxon>
        <taxon>Lophotrochozoa</taxon>
        <taxon>Mollusca</taxon>
        <taxon>Gastropoda</taxon>
        <taxon>Caenogastropoda</taxon>
        <taxon>Littorinimorpha</taxon>
        <taxon>Littorinoidea</taxon>
        <taxon>Littorinidae</taxon>
        <taxon>Littorina</taxon>
    </lineage>
</organism>
<dbReference type="PANTHER" id="PTHR12465:SF0">
    <property type="entry name" value="MEDIATOR OF RNA POLYMERASE II TRANSCRIPTION SUBUNIT 20"/>
    <property type="match status" value="1"/>
</dbReference>
<dbReference type="Pfam" id="PF08612">
    <property type="entry name" value="Med20"/>
    <property type="match status" value="1"/>
</dbReference>
<dbReference type="Proteomes" id="UP001374579">
    <property type="component" value="Unassembled WGS sequence"/>
</dbReference>
<evidence type="ECO:0000313" key="8">
    <source>
        <dbReference type="Proteomes" id="UP001374579"/>
    </source>
</evidence>
<evidence type="ECO:0000256" key="4">
    <source>
        <dbReference type="ARBA" id="ARBA00023242"/>
    </source>
</evidence>
<keyword evidence="4 6" id="KW-0539">Nucleus</keyword>
<comment type="subcellular location">
    <subcellularLocation>
        <location evidence="1 6">Nucleus</location>
    </subcellularLocation>
</comment>
<protein>
    <recommendedName>
        <fullName evidence="3 6">Mediator of RNA polymerase II transcription subunit 20</fullName>
    </recommendedName>
    <alternativeName>
        <fullName evidence="5 6">Mediator complex subunit 20</fullName>
    </alternativeName>
</protein>
<evidence type="ECO:0000313" key="7">
    <source>
        <dbReference type="EMBL" id="KAK7102626.1"/>
    </source>
</evidence>
<comment type="function">
    <text evidence="6">Component of the Mediator complex, a coactivator involved in the regulated transcription of nearly all RNA polymerase II-dependent genes. Mediator functions as a bridge to convey information from gene-specific regulatory proteins to the basal RNA polymerase II transcription machinery. Mediator is recruited to promoters by direct interactions with regulatory proteins and serves as a scaffold for the assembly of a functional preinitiation complex with RNA polymerase II and the general transcription factors.</text>
</comment>
<keyword evidence="6" id="KW-0804">Transcription</keyword>
<keyword evidence="6" id="KW-0805">Transcription regulation</keyword>
<dbReference type="GO" id="GO:0003713">
    <property type="term" value="F:transcription coactivator activity"/>
    <property type="evidence" value="ECO:0007669"/>
    <property type="project" value="TreeGrafter"/>
</dbReference>
<comment type="subunit">
    <text evidence="6">Component of the Mediator complex.</text>
</comment>
<gene>
    <name evidence="6" type="primary">MED20</name>
    <name evidence="7" type="ORF">V1264_020818</name>
</gene>
<proteinExistence type="inferred from homology"/>
<evidence type="ECO:0000256" key="6">
    <source>
        <dbReference type="RuleBase" id="RU364152"/>
    </source>
</evidence>
<keyword evidence="8" id="KW-1185">Reference proteome</keyword>